<protein>
    <submittedName>
        <fullName evidence="2">Uncharacterized protein</fullName>
    </submittedName>
</protein>
<keyword evidence="3" id="KW-1185">Reference proteome</keyword>
<dbReference type="EMBL" id="JBJKFK010000991">
    <property type="protein sequence ID" value="KAL3314472.1"/>
    <property type="molecule type" value="Genomic_DNA"/>
</dbReference>
<accession>A0ABD2Q5P3</accession>
<organism evidence="2 3">
    <name type="scientific">Cichlidogyrus casuarinus</name>
    <dbReference type="NCBI Taxonomy" id="1844966"/>
    <lineage>
        <taxon>Eukaryota</taxon>
        <taxon>Metazoa</taxon>
        <taxon>Spiralia</taxon>
        <taxon>Lophotrochozoa</taxon>
        <taxon>Platyhelminthes</taxon>
        <taxon>Monogenea</taxon>
        <taxon>Monopisthocotylea</taxon>
        <taxon>Dactylogyridea</taxon>
        <taxon>Ancyrocephalidae</taxon>
        <taxon>Cichlidogyrus</taxon>
    </lineage>
</organism>
<evidence type="ECO:0000313" key="2">
    <source>
        <dbReference type="EMBL" id="KAL3314472.1"/>
    </source>
</evidence>
<dbReference type="Proteomes" id="UP001626550">
    <property type="component" value="Unassembled WGS sequence"/>
</dbReference>
<evidence type="ECO:0000256" key="1">
    <source>
        <dbReference type="SAM" id="MobiDB-lite"/>
    </source>
</evidence>
<sequence length="483" mass="56277">MFHWSRHMEPLQLLGLILFNDGYFAEFMLSRLEELGPISVPLYTTLFKLLTQIPLVHERFCVTILKLLFKHDALKFFRDPRRQYPRESMPFWLQALTDFLLPHLELFLREFDKFASRVIYRSAKLRHFEYQEKEASPADIFDHYIALNDDPAHEEEELKLAEKFGVETENVFLVKVPTAEDLVNEEFSFHEEVTALHQLTNSFLVLALAGLPESIRQTFACIDHALKEKGQSSLLHLLYNCLYWLICRNFGESLPKYCVLVECLRRRTELFLAGKWADKSGTMALSLLRDITIRGPNYENFGSSHSNRSFLLTQIVESLDNFDFDDWELLLRLYKQNTDRMMEHLATEKQVRTRDKAKMDLDSRHGTTFRREDTKTSTDEDDLPSAQMGTANREDLAQLDSLLESLKQGVSKETSCIVFDPSFNFDNPAWNLQVDESRVEKGHQINLGLSPELAKQAIETRLELEQIDAELRERIVNCILLLK</sequence>
<feature type="compositionally biased region" description="Basic and acidic residues" evidence="1">
    <location>
        <begin position="353"/>
        <end position="378"/>
    </location>
</feature>
<dbReference type="AlphaFoldDB" id="A0ABD2Q5P3"/>
<name>A0ABD2Q5P3_9PLAT</name>
<evidence type="ECO:0000313" key="3">
    <source>
        <dbReference type="Proteomes" id="UP001626550"/>
    </source>
</evidence>
<reference evidence="2 3" key="1">
    <citation type="submission" date="2024-11" db="EMBL/GenBank/DDBJ databases">
        <title>Adaptive evolution of stress response genes in parasites aligns with host niche diversity.</title>
        <authorList>
            <person name="Hahn C."/>
            <person name="Resl P."/>
        </authorList>
    </citation>
    <scope>NUCLEOTIDE SEQUENCE [LARGE SCALE GENOMIC DNA]</scope>
    <source>
        <strain evidence="2">EGGRZ-B1_66</strain>
        <tissue evidence="2">Body</tissue>
    </source>
</reference>
<comment type="caution">
    <text evidence="2">The sequence shown here is derived from an EMBL/GenBank/DDBJ whole genome shotgun (WGS) entry which is preliminary data.</text>
</comment>
<proteinExistence type="predicted"/>
<gene>
    <name evidence="2" type="ORF">Ciccas_006916</name>
</gene>
<feature type="region of interest" description="Disordered" evidence="1">
    <location>
        <begin position="353"/>
        <end position="387"/>
    </location>
</feature>